<dbReference type="InterPro" id="IPR012334">
    <property type="entry name" value="Pectin_lyas_fold"/>
</dbReference>
<organism evidence="1 2">
    <name type="scientific">Corallococcus sicarius</name>
    <dbReference type="NCBI Taxonomy" id="2316726"/>
    <lineage>
        <taxon>Bacteria</taxon>
        <taxon>Pseudomonadati</taxon>
        <taxon>Myxococcota</taxon>
        <taxon>Myxococcia</taxon>
        <taxon>Myxococcales</taxon>
        <taxon>Cystobacterineae</taxon>
        <taxon>Myxococcaceae</taxon>
        <taxon>Corallococcus</taxon>
    </lineage>
</organism>
<reference evidence="2" key="1">
    <citation type="submission" date="2018-09" db="EMBL/GenBank/DDBJ databases">
        <authorList>
            <person name="Livingstone P.G."/>
            <person name="Whitworth D.E."/>
        </authorList>
    </citation>
    <scope>NUCLEOTIDE SEQUENCE [LARGE SCALE GENOMIC DNA]</scope>
    <source>
        <strain evidence="2">CA040B</strain>
    </source>
</reference>
<keyword evidence="2" id="KW-1185">Reference proteome</keyword>
<evidence type="ECO:0000313" key="1">
    <source>
        <dbReference type="EMBL" id="RKH36794.1"/>
    </source>
</evidence>
<sequence>MHLAGLLLLTTFGCVEQDPAFTVTPAGGVRLVVALPRSLEAVPVAQVTSTVTHGAGGPEEAVPLSLTPDGGASWSADVEPVSSGEAVGLRVDALDGAGAVVATASLEEAVTLPLQGEALVVMVPHPAATLPGPGNTAPRIHAVVASKARASFGEEVQLRAWASDLEPTDTLTYAWSSSSGALDCAGAACTLTVLPDPDAGLGPNKNVKDGLRVEVRVTDARGAVSTLQFRIGAGTVGAEGALRDTRFNRWPVAPVEAAPQPLAVGAPFLVPTATTDEDGASDPLTYAWSATCAGSFDDVTRATPVFTPSAEPANCACQLKAAVSDPFGGSVTQTVNLCVRQSAPPVLGATSQSAPSARAGERVTFTVAATDPRAEPLTFTWTTNTGAVGTAAGSGTTSTVDWTQLSCVPPDVTPAVEVTVTNASGTSVRHSFTVEWTDRRCGALAGACAFTLAPGKVTLSEDCVTQGPVFIPDGFTFDGAAHVLTAVEDVAAGEHFQGAVLRNRGPVASVRAVTVTARSLSDVCDGGAARLRGIFLEGAGGAVEDSVVEALHQAGNLSGCQEGFGIEVRNDAAGAAPVAVGLRRNRVTGYQKAGVLVVGRVDVTAEDNRVEGGGPVGHIARIGIQLAYGVSGRVVANQVTGNGYTQVTETATGILVVGGAHYGVGRALCHDLLIQGNTVTENDVGIDLSQGEGGFSAPSEPTRIQVLENVLSKATLTNVEGAEKGYQTAIFDNGRANLLSLNRISGDGYDPAVYPDEAYGVDVETVDGARQVAFATPARTVDAGACSEALVVQGRDVDGNLASLVDPTVALAASDAGATFHLQPDCSDAAVVSVSLAGAQREAVFYVRSGVVGVLTVTATGDGVSGTQDQTVR</sequence>
<comment type="caution">
    <text evidence="1">The sequence shown here is derived from an EMBL/GenBank/DDBJ whole genome shotgun (WGS) entry which is preliminary data.</text>
</comment>
<gene>
    <name evidence="1" type="ORF">D7X12_31960</name>
</gene>
<protein>
    <submittedName>
        <fullName evidence="1">Right-handed parallel beta-helix repeat-containing protein</fullName>
    </submittedName>
</protein>
<dbReference type="AlphaFoldDB" id="A0A3A8NBP5"/>
<dbReference type="Proteomes" id="UP000273405">
    <property type="component" value="Unassembled WGS sequence"/>
</dbReference>
<accession>A0A3A8NBP5</accession>
<dbReference type="Gene3D" id="2.160.20.10">
    <property type="entry name" value="Single-stranded right-handed beta-helix, Pectin lyase-like"/>
    <property type="match status" value="1"/>
</dbReference>
<dbReference type="InterPro" id="IPR011050">
    <property type="entry name" value="Pectin_lyase_fold/virulence"/>
</dbReference>
<evidence type="ECO:0000313" key="2">
    <source>
        <dbReference type="Proteomes" id="UP000273405"/>
    </source>
</evidence>
<proteinExistence type="predicted"/>
<dbReference type="SUPFAM" id="SSF51126">
    <property type="entry name" value="Pectin lyase-like"/>
    <property type="match status" value="1"/>
</dbReference>
<name>A0A3A8NBP5_9BACT</name>
<dbReference type="EMBL" id="RAWG01000281">
    <property type="protein sequence ID" value="RKH36794.1"/>
    <property type="molecule type" value="Genomic_DNA"/>
</dbReference>